<feature type="compositionally biased region" description="Basic and acidic residues" evidence="6">
    <location>
        <begin position="282"/>
        <end position="302"/>
    </location>
</feature>
<organism evidence="8 9">
    <name type="scientific">Lojkania enalia</name>
    <dbReference type="NCBI Taxonomy" id="147567"/>
    <lineage>
        <taxon>Eukaryota</taxon>
        <taxon>Fungi</taxon>
        <taxon>Dikarya</taxon>
        <taxon>Ascomycota</taxon>
        <taxon>Pezizomycotina</taxon>
        <taxon>Dothideomycetes</taxon>
        <taxon>Pleosporomycetidae</taxon>
        <taxon>Pleosporales</taxon>
        <taxon>Pleosporales incertae sedis</taxon>
        <taxon>Lojkania</taxon>
    </lineage>
</organism>
<dbReference type="PROSITE" id="PS00107">
    <property type="entry name" value="PROTEIN_KINASE_ATP"/>
    <property type="match status" value="1"/>
</dbReference>
<dbReference type="CDD" id="cd00180">
    <property type="entry name" value="PKc"/>
    <property type="match status" value="1"/>
</dbReference>
<dbReference type="SMART" id="SM00220">
    <property type="entry name" value="S_TKc"/>
    <property type="match status" value="1"/>
</dbReference>
<dbReference type="InterPro" id="IPR000719">
    <property type="entry name" value="Prot_kinase_dom"/>
</dbReference>
<protein>
    <submittedName>
        <fullName evidence="8">Kinase-like protein</fullName>
    </submittedName>
</protein>
<dbReference type="PROSITE" id="PS50011">
    <property type="entry name" value="PROTEIN_KINASE_DOM"/>
    <property type="match status" value="1"/>
</dbReference>
<dbReference type="AlphaFoldDB" id="A0A9P4KE03"/>
<evidence type="ECO:0000256" key="3">
    <source>
        <dbReference type="ARBA" id="ARBA00022777"/>
    </source>
</evidence>
<comment type="caution">
    <text evidence="8">The sequence shown here is derived from an EMBL/GenBank/DDBJ whole genome shotgun (WGS) entry which is preliminary data.</text>
</comment>
<feature type="binding site" evidence="5">
    <location>
        <position position="397"/>
    </location>
    <ligand>
        <name>ATP</name>
        <dbReference type="ChEBI" id="CHEBI:30616"/>
    </ligand>
</feature>
<accession>A0A9P4KE03</accession>
<evidence type="ECO:0000256" key="4">
    <source>
        <dbReference type="ARBA" id="ARBA00022840"/>
    </source>
</evidence>
<feature type="compositionally biased region" description="Basic and acidic residues" evidence="6">
    <location>
        <begin position="208"/>
        <end position="218"/>
    </location>
</feature>
<sequence>MSSKKKQTMLGKVWGTLATTQTKLTNRYRAHEYLPAVPRDGNKPQIEDVRSNNGDDNKSIKSANAEGTRDSENSQDLERILRERLLKTTIRSRQERTPLKGHHDSSPDKEDMSSLKGHRDSSPDKEDMSSDTSYTNRNPSSYSDSDTSSEEEEKALKQLKNSALSSSSGEEQGVKERNNPSLSSSSDEGEETAEQHNNFSSNSSDDESAAKRPDHFLPDHFFMYSSSDGEGEPTRSRKGPTKISSIGGTRETENTVAPQDKQRLGRKSNQDVKLHRRSSRSPHREELRGKANKEGLEDRQWSNRESNISVEPRRQSSRSPYRVELREKINRDQNWALLKTATEIAEEVEWQIGQYRFLELGHSPVTTLTGLKYLGQGRNGFVEEVQCRSGVPSFVRKRIEVRSSYHFPKERAIEEIKREIAILRKVEHPHVVKLLGSYQEKEGYHHSYFLLMSPVGENDLEAFLRIATEANRGGHQNEKERTQTKRLLGTWFLCLSSALAYLHNLGIRHEDIKPKNIVHRGDDIYFTDFGSSRLVDPASQNTSTENPALSTRLYAAPEAMMDEAGNLRKHGAKSDVFALGTVFVEMLTVLDNQDISKLRGNLPPNTPYHKIITLFDNWFKIRVHSHLYHTCIKPMLAQERKDRPSASEVADSFYVEVWPRSNCPSRNGTPISSGKSLTHKQIGLLVYVPIGYMSANIMAIKSEYRSLNTMHYSSQANDSMAN</sequence>
<dbReference type="GO" id="GO:0110031">
    <property type="term" value="P:negative regulation of G2/MI transition of meiotic cell cycle"/>
    <property type="evidence" value="ECO:0007669"/>
    <property type="project" value="TreeGrafter"/>
</dbReference>
<feature type="compositionally biased region" description="Basic and acidic residues" evidence="6">
    <location>
        <begin position="260"/>
        <end position="273"/>
    </location>
</feature>
<feature type="domain" description="Protein kinase" evidence="7">
    <location>
        <begin position="368"/>
        <end position="655"/>
    </location>
</feature>
<dbReference type="EMBL" id="ML986591">
    <property type="protein sequence ID" value="KAF2267472.1"/>
    <property type="molecule type" value="Genomic_DNA"/>
</dbReference>
<dbReference type="Pfam" id="PF00069">
    <property type="entry name" value="Pkinase"/>
    <property type="match status" value="1"/>
</dbReference>
<proteinExistence type="predicted"/>
<dbReference type="PANTHER" id="PTHR11042">
    <property type="entry name" value="EUKARYOTIC TRANSLATION INITIATION FACTOR 2-ALPHA KINASE EIF2-ALPHA KINASE -RELATED"/>
    <property type="match status" value="1"/>
</dbReference>
<feature type="region of interest" description="Disordered" evidence="6">
    <location>
        <begin position="1"/>
        <end position="319"/>
    </location>
</feature>
<dbReference type="GO" id="GO:0005737">
    <property type="term" value="C:cytoplasm"/>
    <property type="evidence" value="ECO:0007669"/>
    <property type="project" value="TreeGrafter"/>
</dbReference>
<dbReference type="GO" id="GO:0004713">
    <property type="term" value="F:protein tyrosine kinase activity"/>
    <property type="evidence" value="ECO:0007669"/>
    <property type="project" value="TreeGrafter"/>
</dbReference>
<reference evidence="9" key="1">
    <citation type="journal article" date="2020" name="Stud. Mycol.">
        <title>101 Dothideomycetes genomes: A test case for predicting lifestyles and emergence of pathogens.</title>
        <authorList>
            <person name="Haridas S."/>
            <person name="Albert R."/>
            <person name="Binder M."/>
            <person name="Bloem J."/>
            <person name="LaButti K."/>
            <person name="Salamov A."/>
            <person name="Andreopoulos B."/>
            <person name="Baker S."/>
            <person name="Barry K."/>
            <person name="Bills G."/>
            <person name="Bluhm B."/>
            <person name="Cannon C."/>
            <person name="Castanera R."/>
            <person name="Culley D."/>
            <person name="Daum C."/>
            <person name="Ezra D."/>
            <person name="Gonzalez J."/>
            <person name="Henrissat B."/>
            <person name="Kuo A."/>
            <person name="Liang C."/>
            <person name="Lipzen A."/>
            <person name="Lutzoni F."/>
            <person name="Magnuson J."/>
            <person name="Mondo S."/>
            <person name="Nolan M."/>
            <person name="Ohm R."/>
            <person name="Pangilinan J."/>
            <person name="Park H.-J."/>
            <person name="Ramirez L."/>
            <person name="Alfaro M."/>
            <person name="Sun H."/>
            <person name="Tritt A."/>
            <person name="Yoshinaga Y."/>
            <person name="Zwiers L.-H."/>
            <person name="Turgeon B."/>
            <person name="Goodwin S."/>
            <person name="Spatafora J."/>
            <person name="Crous P."/>
            <person name="Grigoriev I."/>
        </authorList>
    </citation>
    <scope>NUCLEOTIDE SEQUENCE [LARGE SCALE GENOMIC DNA]</scope>
    <source>
        <strain evidence="9">CBS 304.66</strain>
    </source>
</reference>
<feature type="compositionally biased region" description="Basic and acidic residues" evidence="6">
    <location>
        <begin position="67"/>
        <end position="128"/>
    </location>
</feature>
<feature type="compositionally biased region" description="Polar residues" evidence="6">
    <location>
        <begin position="130"/>
        <end position="139"/>
    </location>
</feature>
<feature type="compositionally biased region" description="Basic and acidic residues" evidence="6">
    <location>
        <begin position="40"/>
        <end position="59"/>
    </location>
</feature>
<keyword evidence="9" id="KW-1185">Reference proteome</keyword>
<evidence type="ECO:0000313" key="9">
    <source>
        <dbReference type="Proteomes" id="UP000800093"/>
    </source>
</evidence>
<evidence type="ECO:0000256" key="2">
    <source>
        <dbReference type="ARBA" id="ARBA00022741"/>
    </source>
</evidence>
<evidence type="ECO:0000259" key="7">
    <source>
        <dbReference type="PROSITE" id="PS50011"/>
    </source>
</evidence>
<dbReference type="InterPro" id="IPR011009">
    <property type="entry name" value="Kinase-like_dom_sf"/>
</dbReference>
<gene>
    <name evidence="8" type="ORF">CC78DRAFT_614201</name>
</gene>
<dbReference type="GO" id="GO:0005524">
    <property type="term" value="F:ATP binding"/>
    <property type="evidence" value="ECO:0007669"/>
    <property type="project" value="UniProtKB-UniRule"/>
</dbReference>
<keyword evidence="3" id="KW-0418">Kinase</keyword>
<dbReference type="InterPro" id="IPR017441">
    <property type="entry name" value="Protein_kinase_ATP_BS"/>
</dbReference>
<dbReference type="OrthoDB" id="4062651at2759"/>
<evidence type="ECO:0000313" key="8">
    <source>
        <dbReference type="EMBL" id="KAF2267472.1"/>
    </source>
</evidence>
<dbReference type="SUPFAM" id="SSF56112">
    <property type="entry name" value="Protein kinase-like (PK-like)"/>
    <property type="match status" value="1"/>
</dbReference>
<evidence type="ECO:0000256" key="1">
    <source>
        <dbReference type="ARBA" id="ARBA00022679"/>
    </source>
</evidence>
<keyword evidence="1" id="KW-0808">Transferase</keyword>
<dbReference type="GO" id="GO:0005634">
    <property type="term" value="C:nucleus"/>
    <property type="evidence" value="ECO:0007669"/>
    <property type="project" value="TreeGrafter"/>
</dbReference>
<feature type="compositionally biased region" description="Polar residues" evidence="6">
    <location>
        <begin position="159"/>
        <end position="170"/>
    </location>
</feature>
<name>A0A9P4KE03_9PLEO</name>
<dbReference type="Proteomes" id="UP000800093">
    <property type="component" value="Unassembled WGS sequence"/>
</dbReference>
<dbReference type="Gene3D" id="3.30.200.20">
    <property type="entry name" value="Phosphorylase Kinase, domain 1"/>
    <property type="match status" value="1"/>
</dbReference>
<dbReference type="Gene3D" id="1.10.510.10">
    <property type="entry name" value="Transferase(Phosphotransferase) domain 1"/>
    <property type="match status" value="1"/>
</dbReference>
<evidence type="ECO:0000256" key="6">
    <source>
        <dbReference type="SAM" id="MobiDB-lite"/>
    </source>
</evidence>
<keyword evidence="4 5" id="KW-0067">ATP-binding</keyword>
<keyword evidence="2 5" id="KW-0547">Nucleotide-binding</keyword>
<dbReference type="InterPro" id="IPR050339">
    <property type="entry name" value="CC_SR_Kinase"/>
</dbReference>
<evidence type="ECO:0000256" key="5">
    <source>
        <dbReference type="PROSITE-ProRule" id="PRU10141"/>
    </source>
</evidence>
<dbReference type="PANTHER" id="PTHR11042:SF190">
    <property type="entry name" value="MITOSIS INHIBITOR PROTEIN KINASE MIK1"/>
    <property type="match status" value="1"/>
</dbReference>